<protein>
    <submittedName>
        <fullName evidence="10">ABC-type dipeptide/oligopeptide/nickel transport system permease subunit</fullName>
    </submittedName>
</protein>
<dbReference type="GO" id="GO:0055085">
    <property type="term" value="P:transmembrane transport"/>
    <property type="evidence" value="ECO:0007669"/>
    <property type="project" value="InterPro"/>
</dbReference>
<feature type="transmembrane region" description="Helical" evidence="7">
    <location>
        <begin position="137"/>
        <end position="161"/>
    </location>
</feature>
<organism evidence="10 11">
    <name type="scientific">Actinomadura viridis</name>
    <dbReference type="NCBI Taxonomy" id="58110"/>
    <lineage>
        <taxon>Bacteria</taxon>
        <taxon>Bacillati</taxon>
        <taxon>Actinomycetota</taxon>
        <taxon>Actinomycetes</taxon>
        <taxon>Streptosporangiales</taxon>
        <taxon>Thermomonosporaceae</taxon>
        <taxon>Actinomadura</taxon>
    </lineage>
</organism>
<evidence type="ECO:0000256" key="8">
    <source>
        <dbReference type="SAM" id="MobiDB-lite"/>
    </source>
</evidence>
<keyword evidence="5 7" id="KW-1133">Transmembrane helix</keyword>
<keyword evidence="2 7" id="KW-0813">Transport</keyword>
<dbReference type="Proteomes" id="UP000614047">
    <property type="component" value="Unassembled WGS sequence"/>
</dbReference>
<dbReference type="EMBL" id="JADOUA010000001">
    <property type="protein sequence ID" value="MBG6090323.1"/>
    <property type="molecule type" value="Genomic_DNA"/>
</dbReference>
<evidence type="ECO:0000313" key="10">
    <source>
        <dbReference type="EMBL" id="MBG6090323.1"/>
    </source>
</evidence>
<dbReference type="PANTHER" id="PTHR43386:SF6">
    <property type="entry name" value="ABC TRANSPORTER PERMEASE PROTEIN"/>
    <property type="match status" value="1"/>
</dbReference>
<dbReference type="InterPro" id="IPR025966">
    <property type="entry name" value="OppC_N"/>
</dbReference>
<feature type="compositionally biased region" description="Gly residues" evidence="8">
    <location>
        <begin position="14"/>
        <end position="29"/>
    </location>
</feature>
<evidence type="ECO:0000259" key="9">
    <source>
        <dbReference type="PROSITE" id="PS50928"/>
    </source>
</evidence>
<name>A0A931DPE1_9ACTN</name>
<feature type="transmembrane region" description="Helical" evidence="7">
    <location>
        <begin position="181"/>
        <end position="207"/>
    </location>
</feature>
<dbReference type="SUPFAM" id="SSF161098">
    <property type="entry name" value="MetI-like"/>
    <property type="match status" value="1"/>
</dbReference>
<evidence type="ECO:0000256" key="7">
    <source>
        <dbReference type="RuleBase" id="RU363032"/>
    </source>
</evidence>
<evidence type="ECO:0000256" key="6">
    <source>
        <dbReference type="ARBA" id="ARBA00023136"/>
    </source>
</evidence>
<dbReference type="PROSITE" id="PS50928">
    <property type="entry name" value="ABC_TM1"/>
    <property type="match status" value="1"/>
</dbReference>
<comment type="similarity">
    <text evidence="7">Belongs to the binding-protein-dependent transport system permease family.</text>
</comment>
<evidence type="ECO:0000256" key="1">
    <source>
        <dbReference type="ARBA" id="ARBA00004651"/>
    </source>
</evidence>
<feature type="transmembrane region" description="Helical" evidence="7">
    <location>
        <begin position="71"/>
        <end position="92"/>
    </location>
</feature>
<reference evidence="10" key="1">
    <citation type="submission" date="2020-11" db="EMBL/GenBank/DDBJ databases">
        <title>Sequencing the genomes of 1000 actinobacteria strains.</title>
        <authorList>
            <person name="Klenk H.-P."/>
        </authorList>
    </citation>
    <scope>NUCLEOTIDE SEQUENCE</scope>
    <source>
        <strain evidence="10">DSM 43175</strain>
    </source>
</reference>
<dbReference type="GO" id="GO:0005886">
    <property type="term" value="C:plasma membrane"/>
    <property type="evidence" value="ECO:0007669"/>
    <property type="project" value="UniProtKB-SubCell"/>
</dbReference>
<dbReference type="CDD" id="cd06261">
    <property type="entry name" value="TM_PBP2"/>
    <property type="match status" value="1"/>
</dbReference>
<comment type="caution">
    <text evidence="10">The sequence shown here is derived from an EMBL/GenBank/DDBJ whole genome shotgun (WGS) entry which is preliminary data.</text>
</comment>
<keyword evidence="3" id="KW-1003">Cell membrane</keyword>
<dbReference type="InterPro" id="IPR050366">
    <property type="entry name" value="BP-dependent_transpt_permease"/>
</dbReference>
<dbReference type="AlphaFoldDB" id="A0A931DPE1"/>
<feature type="transmembrane region" description="Helical" evidence="7">
    <location>
        <begin position="305"/>
        <end position="326"/>
    </location>
</feature>
<proteinExistence type="inferred from homology"/>
<feature type="region of interest" description="Disordered" evidence="8">
    <location>
        <begin position="1"/>
        <end position="29"/>
    </location>
</feature>
<sequence length="335" mass="34751">MKDADGPDGPDLTGLGGPGPSTGGEGAGGAAAQGAAAAAVAGAGGPVGVAAGGRPASLWQDAWRDLRRRWVFWWATAVLALVGVMAVAPGLFTDRGKNEGCDPNAARLGPGGDHPFGTDLAGCDYFAHVVHGARPTLMIGVAVTLFALLIAMVFGMLAGYYGGLLDTVVARITDVFFGLPFVLGATVILVAFPGHGIGAMTLVLVLLGWTTMIRIMRAQVIAVRDADYVQAARLLGASDRRIMLRHILPNALAPVIVVATLNVGNVISGEATLDFLGVGLQYPQVSWGLQLNLAQSYFVEHPHLLVFPAVFLSATVLSFLLLGDAVRDALDPKLR</sequence>
<dbReference type="Pfam" id="PF00528">
    <property type="entry name" value="BPD_transp_1"/>
    <property type="match status" value="1"/>
</dbReference>
<dbReference type="Pfam" id="PF12911">
    <property type="entry name" value="OppC_N"/>
    <property type="match status" value="1"/>
</dbReference>
<evidence type="ECO:0000256" key="4">
    <source>
        <dbReference type="ARBA" id="ARBA00022692"/>
    </source>
</evidence>
<feature type="domain" description="ABC transmembrane type-1" evidence="9">
    <location>
        <begin position="133"/>
        <end position="323"/>
    </location>
</feature>
<dbReference type="PANTHER" id="PTHR43386">
    <property type="entry name" value="OLIGOPEPTIDE TRANSPORT SYSTEM PERMEASE PROTEIN APPC"/>
    <property type="match status" value="1"/>
</dbReference>
<accession>A0A931DPE1</accession>
<comment type="subcellular location">
    <subcellularLocation>
        <location evidence="1 7">Cell membrane</location>
        <topology evidence="1 7">Multi-pass membrane protein</topology>
    </subcellularLocation>
</comment>
<gene>
    <name evidence="10" type="ORF">IW256_004436</name>
</gene>
<keyword evidence="6 7" id="KW-0472">Membrane</keyword>
<dbReference type="InterPro" id="IPR000515">
    <property type="entry name" value="MetI-like"/>
</dbReference>
<keyword evidence="11" id="KW-1185">Reference proteome</keyword>
<keyword evidence="4 7" id="KW-0812">Transmembrane</keyword>
<feature type="transmembrane region" description="Helical" evidence="7">
    <location>
        <begin position="247"/>
        <end position="267"/>
    </location>
</feature>
<dbReference type="Gene3D" id="1.10.3720.10">
    <property type="entry name" value="MetI-like"/>
    <property type="match status" value="1"/>
</dbReference>
<evidence type="ECO:0000313" key="11">
    <source>
        <dbReference type="Proteomes" id="UP000614047"/>
    </source>
</evidence>
<evidence type="ECO:0000256" key="5">
    <source>
        <dbReference type="ARBA" id="ARBA00022989"/>
    </source>
</evidence>
<evidence type="ECO:0000256" key="3">
    <source>
        <dbReference type="ARBA" id="ARBA00022475"/>
    </source>
</evidence>
<dbReference type="InterPro" id="IPR035906">
    <property type="entry name" value="MetI-like_sf"/>
</dbReference>
<dbReference type="RefSeq" id="WP_231403882.1">
    <property type="nucleotide sequence ID" value="NZ_BAABES010000028.1"/>
</dbReference>
<evidence type="ECO:0000256" key="2">
    <source>
        <dbReference type="ARBA" id="ARBA00022448"/>
    </source>
</evidence>